<dbReference type="Proteomes" id="UP000077755">
    <property type="component" value="Chromosome 2"/>
</dbReference>
<feature type="domain" description="Transcription factor CBF/NF-Y/archaeal histone" evidence="3">
    <location>
        <begin position="13"/>
        <end position="82"/>
    </location>
</feature>
<dbReference type="GO" id="GO:0008623">
    <property type="term" value="C:CHRAC"/>
    <property type="evidence" value="ECO:0007669"/>
    <property type="project" value="TreeGrafter"/>
</dbReference>
<dbReference type="GO" id="GO:0006974">
    <property type="term" value="P:DNA damage response"/>
    <property type="evidence" value="ECO:0007669"/>
    <property type="project" value="TreeGrafter"/>
</dbReference>
<reference evidence="4" key="2">
    <citation type="submission" date="2022-03" db="EMBL/GenBank/DDBJ databases">
        <title>Draft title - Genomic analysis of global carrot germplasm unveils the trajectory of domestication and the origin of high carotenoid orange carrot.</title>
        <authorList>
            <person name="Iorizzo M."/>
            <person name="Ellison S."/>
            <person name="Senalik D."/>
            <person name="Macko-Podgorni A."/>
            <person name="Grzebelus D."/>
            <person name="Bostan H."/>
            <person name="Rolling W."/>
            <person name="Curaba J."/>
            <person name="Simon P."/>
        </authorList>
    </citation>
    <scope>NUCLEOTIDE SEQUENCE</scope>
    <source>
        <tissue evidence="4">Leaf</tissue>
    </source>
</reference>
<dbReference type="SUPFAM" id="SSF47113">
    <property type="entry name" value="Histone-fold"/>
    <property type="match status" value="1"/>
</dbReference>
<dbReference type="Gene3D" id="1.10.20.10">
    <property type="entry name" value="Histone, subunit A"/>
    <property type="match status" value="1"/>
</dbReference>
<dbReference type="PANTHER" id="PTHR46172:SF1">
    <property type="entry name" value="DNA POLYMERASE EPSILON SUBUNIT 3"/>
    <property type="match status" value="1"/>
</dbReference>
<keyword evidence="5" id="KW-1185">Reference proteome</keyword>
<proteinExistence type="predicted"/>
<keyword evidence="2" id="KW-0539">Nucleus</keyword>
<evidence type="ECO:0000256" key="2">
    <source>
        <dbReference type="ARBA" id="ARBA00023242"/>
    </source>
</evidence>
<dbReference type="EMBL" id="CP093344">
    <property type="protein sequence ID" value="WOG87717.1"/>
    <property type="molecule type" value="Genomic_DNA"/>
</dbReference>
<reference evidence="4" key="1">
    <citation type="journal article" date="2016" name="Nat. Genet.">
        <title>A high-quality carrot genome assembly provides new insights into carotenoid accumulation and asterid genome evolution.</title>
        <authorList>
            <person name="Iorizzo M."/>
            <person name="Ellison S."/>
            <person name="Senalik D."/>
            <person name="Zeng P."/>
            <person name="Satapoomin P."/>
            <person name="Huang J."/>
            <person name="Bowman M."/>
            <person name="Iovene M."/>
            <person name="Sanseverino W."/>
            <person name="Cavagnaro P."/>
            <person name="Yildiz M."/>
            <person name="Macko-Podgorni A."/>
            <person name="Moranska E."/>
            <person name="Grzebelus E."/>
            <person name="Grzebelus D."/>
            <person name="Ashrafi H."/>
            <person name="Zheng Z."/>
            <person name="Cheng S."/>
            <person name="Spooner D."/>
            <person name="Van Deynze A."/>
            <person name="Simon P."/>
        </authorList>
    </citation>
    <scope>NUCLEOTIDE SEQUENCE</scope>
    <source>
        <tissue evidence="4">Leaf</tissue>
    </source>
</reference>
<dbReference type="InterPro" id="IPR009072">
    <property type="entry name" value="Histone-fold"/>
</dbReference>
<dbReference type="GO" id="GO:0008622">
    <property type="term" value="C:epsilon DNA polymerase complex"/>
    <property type="evidence" value="ECO:0007669"/>
    <property type="project" value="TreeGrafter"/>
</dbReference>
<dbReference type="GO" id="GO:0031490">
    <property type="term" value="F:chromatin DNA binding"/>
    <property type="evidence" value="ECO:0007669"/>
    <property type="project" value="TreeGrafter"/>
</dbReference>
<dbReference type="GO" id="GO:0006272">
    <property type="term" value="P:leading strand elongation"/>
    <property type="evidence" value="ECO:0007669"/>
    <property type="project" value="TreeGrafter"/>
</dbReference>
<dbReference type="InterPro" id="IPR051377">
    <property type="entry name" value="DNA_Pol-Epsilon_Subunit"/>
</dbReference>
<dbReference type="AlphaFoldDB" id="A0AAF0WDU7"/>
<evidence type="ECO:0000313" key="4">
    <source>
        <dbReference type="EMBL" id="WOG87717.1"/>
    </source>
</evidence>
<evidence type="ECO:0000256" key="1">
    <source>
        <dbReference type="ARBA" id="ARBA00004123"/>
    </source>
</evidence>
<dbReference type="Pfam" id="PF00808">
    <property type="entry name" value="CBFD_NFYB_HMF"/>
    <property type="match status" value="1"/>
</dbReference>
<accession>A0AAF0WDU7</accession>
<dbReference type="CDD" id="cd22928">
    <property type="entry name" value="HFD_POLE3_DPB4"/>
    <property type="match status" value="1"/>
</dbReference>
<dbReference type="InterPro" id="IPR003958">
    <property type="entry name" value="CBFA_NFYB_domain"/>
</dbReference>
<name>A0AAF0WDU7_DAUCS</name>
<gene>
    <name evidence="4" type="ORF">DCAR_0206948</name>
</gene>
<evidence type="ECO:0000259" key="3">
    <source>
        <dbReference type="Pfam" id="PF00808"/>
    </source>
</evidence>
<dbReference type="GO" id="GO:0046982">
    <property type="term" value="F:protein heterodimerization activity"/>
    <property type="evidence" value="ECO:0007669"/>
    <property type="project" value="InterPro"/>
</dbReference>
<dbReference type="GO" id="GO:0031507">
    <property type="term" value="P:heterochromatin formation"/>
    <property type="evidence" value="ECO:0007669"/>
    <property type="project" value="TreeGrafter"/>
</dbReference>
<protein>
    <recommendedName>
        <fullName evidence="3">Transcription factor CBF/NF-Y/archaeal histone domain-containing protein</fullName>
    </recommendedName>
</protein>
<sequence length="163" mass="18448">MANKTAPVADPEELPKTIVRRLVKDTLSQCSKDGDISVLKDSLLAFSVCVRIFIQYLSATANDVCKEANRNIITANDVFKALEEIEFPELIEPLKASLEDSNFQQSSHNSTSHINDNLYVILYKNQVIDDKVTPALMIFSVNDIQLRIVPTSYNRTLFRQNRD</sequence>
<organism evidence="4 5">
    <name type="scientific">Daucus carota subsp. sativus</name>
    <name type="common">Carrot</name>
    <dbReference type="NCBI Taxonomy" id="79200"/>
    <lineage>
        <taxon>Eukaryota</taxon>
        <taxon>Viridiplantae</taxon>
        <taxon>Streptophyta</taxon>
        <taxon>Embryophyta</taxon>
        <taxon>Tracheophyta</taxon>
        <taxon>Spermatophyta</taxon>
        <taxon>Magnoliopsida</taxon>
        <taxon>eudicotyledons</taxon>
        <taxon>Gunneridae</taxon>
        <taxon>Pentapetalae</taxon>
        <taxon>asterids</taxon>
        <taxon>campanulids</taxon>
        <taxon>Apiales</taxon>
        <taxon>Apiaceae</taxon>
        <taxon>Apioideae</taxon>
        <taxon>Scandiceae</taxon>
        <taxon>Daucinae</taxon>
        <taxon>Daucus</taxon>
        <taxon>Daucus sect. Daucus</taxon>
    </lineage>
</organism>
<dbReference type="PANTHER" id="PTHR46172">
    <property type="entry name" value="DNA POLYMERASE EPSILON SUBUNIT 3"/>
    <property type="match status" value="1"/>
</dbReference>
<evidence type="ECO:0000313" key="5">
    <source>
        <dbReference type="Proteomes" id="UP000077755"/>
    </source>
</evidence>
<comment type="subcellular location">
    <subcellularLocation>
        <location evidence="1">Nucleus</location>
    </subcellularLocation>
</comment>